<reference evidence="1" key="1">
    <citation type="submission" date="2018-02" db="EMBL/GenBank/DDBJ databases">
        <authorList>
            <person name="Kim S.-K."/>
            <person name="Jung H.-I."/>
            <person name="Lee S.-W."/>
        </authorList>
    </citation>
    <scope>NUCLEOTIDE SEQUENCE</scope>
    <source>
        <strain evidence="1">SK3146</strain>
    </source>
</reference>
<accession>A0ABY4RYL2</accession>
<name>A0ABY4RYL2_9BACL</name>
<dbReference type="RefSeq" id="WP_249862327.1">
    <property type="nucleotide sequence ID" value="NZ_CP027059.1"/>
</dbReference>
<evidence type="ECO:0008006" key="3">
    <source>
        <dbReference type="Google" id="ProtNLM"/>
    </source>
</evidence>
<dbReference type="InterPro" id="IPR024992">
    <property type="entry name" value="DUF3891"/>
</dbReference>
<sequence>MIIRETEEAFILIAQHEHARLSGQIAGHLGADLFGDESLREDVLLAVYEHDRSWIRLDDAPIWNDRAESPFSFTDYPLLPKLLCYRVGLDEIERMSAYAALLCSKHFASFQDLRQSKRQACIDFCREEALRQERILNSLSCDEAQAEKHFRLLQLCDDLSLYVCMNEPGADKEHEHPWFRFGFKLSEALGLGDKLMAEGADGERIALTPFPLERACTVSLKYKRVAKELAGRLGIDQAYKESAWLTQEATFAGHS</sequence>
<evidence type="ECO:0000313" key="2">
    <source>
        <dbReference type="Proteomes" id="UP001057134"/>
    </source>
</evidence>
<keyword evidence="2" id="KW-1185">Reference proteome</keyword>
<dbReference type="Pfam" id="PF13030">
    <property type="entry name" value="DUF3891"/>
    <property type="match status" value="1"/>
</dbReference>
<protein>
    <recommendedName>
        <fullName evidence="3">DUF3891 domain-containing protein</fullName>
    </recommendedName>
</protein>
<dbReference type="Proteomes" id="UP001057134">
    <property type="component" value="Chromosome"/>
</dbReference>
<gene>
    <name evidence="1" type="ORF">SK3146_06117</name>
</gene>
<evidence type="ECO:0000313" key="1">
    <source>
        <dbReference type="EMBL" id="UQZ86824.1"/>
    </source>
</evidence>
<reference evidence="1" key="2">
    <citation type="journal article" date="2021" name="J Anim Sci Technol">
        <title>Complete genome sequence of Paenibacillus konkukensis sp. nov. SK3146 as a potential probiotic strain.</title>
        <authorList>
            <person name="Jung H.I."/>
            <person name="Park S."/>
            <person name="Niu K.M."/>
            <person name="Lee S.W."/>
            <person name="Kothari D."/>
            <person name="Yi K.J."/>
            <person name="Kim S.K."/>
        </authorList>
    </citation>
    <scope>NUCLEOTIDE SEQUENCE</scope>
    <source>
        <strain evidence="1">SK3146</strain>
    </source>
</reference>
<organism evidence="1 2">
    <name type="scientific">Paenibacillus konkukensis</name>
    <dbReference type="NCBI Taxonomy" id="2020716"/>
    <lineage>
        <taxon>Bacteria</taxon>
        <taxon>Bacillati</taxon>
        <taxon>Bacillota</taxon>
        <taxon>Bacilli</taxon>
        <taxon>Bacillales</taxon>
        <taxon>Paenibacillaceae</taxon>
        <taxon>Paenibacillus</taxon>
    </lineage>
</organism>
<dbReference type="EMBL" id="CP027059">
    <property type="protein sequence ID" value="UQZ86824.1"/>
    <property type="molecule type" value="Genomic_DNA"/>
</dbReference>
<proteinExistence type="predicted"/>